<evidence type="ECO:0000256" key="5">
    <source>
        <dbReference type="ARBA" id="ARBA00023004"/>
    </source>
</evidence>
<dbReference type="AlphaFoldDB" id="A0A1X3CYM9"/>
<name>A0A1X3CYM9_9NEIS</name>
<keyword evidence="2 6" id="KW-0349">Heme</keyword>
<keyword evidence="3 6" id="KW-0479">Metal-binding</keyword>
<dbReference type="PANTHER" id="PTHR40942">
    <property type="match status" value="1"/>
</dbReference>
<evidence type="ECO:0000256" key="1">
    <source>
        <dbReference type="ARBA" id="ARBA00022448"/>
    </source>
</evidence>
<evidence type="ECO:0000256" key="6">
    <source>
        <dbReference type="PROSITE-ProRule" id="PRU00433"/>
    </source>
</evidence>
<protein>
    <submittedName>
        <fullName evidence="10">Cytochrome</fullName>
    </submittedName>
</protein>
<feature type="region of interest" description="Disordered" evidence="7">
    <location>
        <begin position="171"/>
        <end position="191"/>
    </location>
</feature>
<evidence type="ECO:0000313" key="10">
    <source>
        <dbReference type="EMBL" id="VEF01611.1"/>
    </source>
</evidence>
<dbReference type="KEGG" id="nci:NCTC10296_01380"/>
<feature type="domain" description="Cytochrome c" evidence="9">
    <location>
        <begin position="69"/>
        <end position="151"/>
    </location>
</feature>
<keyword evidence="1" id="KW-0813">Transport</keyword>
<evidence type="ECO:0000256" key="2">
    <source>
        <dbReference type="ARBA" id="ARBA00022617"/>
    </source>
</evidence>
<keyword evidence="8" id="KW-0812">Transmembrane</keyword>
<dbReference type="GO" id="GO:0020037">
    <property type="term" value="F:heme binding"/>
    <property type="evidence" value="ECO:0007669"/>
    <property type="project" value="InterPro"/>
</dbReference>
<reference evidence="10 11" key="1">
    <citation type="submission" date="2018-12" db="EMBL/GenBank/DDBJ databases">
        <authorList>
            <consortium name="Pathogen Informatics"/>
        </authorList>
    </citation>
    <scope>NUCLEOTIDE SEQUENCE [LARGE SCALE GENOMIC DNA]</scope>
    <source>
        <strain evidence="10 11">NCTC10296</strain>
    </source>
</reference>
<dbReference type="Pfam" id="PF13442">
    <property type="entry name" value="Cytochrome_CBB3"/>
    <property type="match status" value="1"/>
</dbReference>
<dbReference type="PRINTS" id="PR00607">
    <property type="entry name" value="CYTCHROMECIE"/>
</dbReference>
<sequence length="191" mass="19692">MNHTTKQNVRGSTAFTLVSGIVILLATLFFLVRLATSGYFSNVDEMTADAVETRIMPIGNVTMGDGVPVGLRQGDRIFQKVCVQCHATDSTVAGAPRITNNADWAPRIAKGFDTLFSHALNGFNNMPAKGGASDLTDDELKRAIAYMTNQSGGKFEAPAVPASAASDAAASGAAPAAAASSASPAQASAKK</sequence>
<dbReference type="EMBL" id="LR134313">
    <property type="protein sequence ID" value="VEF01611.1"/>
    <property type="molecule type" value="Genomic_DNA"/>
</dbReference>
<gene>
    <name evidence="10" type="ORF">NCTC10296_01380</name>
</gene>
<evidence type="ECO:0000256" key="3">
    <source>
        <dbReference type="ARBA" id="ARBA00022723"/>
    </source>
</evidence>
<proteinExistence type="predicted"/>
<evidence type="ECO:0000259" key="9">
    <source>
        <dbReference type="PROSITE" id="PS51007"/>
    </source>
</evidence>
<dbReference type="InterPro" id="IPR002323">
    <property type="entry name" value="Cyt_CIE"/>
</dbReference>
<dbReference type="PANTHER" id="PTHR40942:SF4">
    <property type="entry name" value="CYTOCHROME C5"/>
    <property type="match status" value="1"/>
</dbReference>
<dbReference type="SUPFAM" id="SSF46626">
    <property type="entry name" value="Cytochrome c"/>
    <property type="match status" value="1"/>
</dbReference>
<dbReference type="GO" id="GO:0009055">
    <property type="term" value="F:electron transfer activity"/>
    <property type="evidence" value="ECO:0007669"/>
    <property type="project" value="InterPro"/>
</dbReference>
<dbReference type="Proteomes" id="UP000279284">
    <property type="component" value="Chromosome"/>
</dbReference>
<dbReference type="InterPro" id="IPR009056">
    <property type="entry name" value="Cyt_c-like_dom"/>
</dbReference>
<dbReference type="STRING" id="493.BWD07_06030"/>
<feature type="transmembrane region" description="Helical" evidence="8">
    <location>
        <begin position="12"/>
        <end position="32"/>
    </location>
</feature>
<dbReference type="GO" id="GO:0005506">
    <property type="term" value="F:iron ion binding"/>
    <property type="evidence" value="ECO:0007669"/>
    <property type="project" value="InterPro"/>
</dbReference>
<dbReference type="InterPro" id="IPR036909">
    <property type="entry name" value="Cyt_c-like_dom_sf"/>
</dbReference>
<dbReference type="PROSITE" id="PS51007">
    <property type="entry name" value="CYTC"/>
    <property type="match status" value="1"/>
</dbReference>
<organism evidence="10 11">
    <name type="scientific">Neisseria canis</name>
    <dbReference type="NCBI Taxonomy" id="493"/>
    <lineage>
        <taxon>Bacteria</taxon>
        <taxon>Pseudomonadati</taxon>
        <taxon>Pseudomonadota</taxon>
        <taxon>Betaproteobacteria</taxon>
        <taxon>Neisseriales</taxon>
        <taxon>Neisseriaceae</taxon>
        <taxon>Neisseria</taxon>
    </lineage>
</organism>
<keyword evidence="8" id="KW-1133">Transmembrane helix</keyword>
<keyword evidence="5 6" id="KW-0408">Iron</keyword>
<dbReference type="Gene3D" id="1.10.760.10">
    <property type="entry name" value="Cytochrome c-like domain"/>
    <property type="match status" value="1"/>
</dbReference>
<keyword evidence="11" id="KW-1185">Reference proteome</keyword>
<dbReference type="OrthoDB" id="9814708at2"/>
<evidence type="ECO:0000256" key="8">
    <source>
        <dbReference type="SAM" id="Phobius"/>
    </source>
</evidence>
<evidence type="ECO:0000256" key="4">
    <source>
        <dbReference type="ARBA" id="ARBA00022982"/>
    </source>
</evidence>
<evidence type="ECO:0000256" key="7">
    <source>
        <dbReference type="SAM" id="MobiDB-lite"/>
    </source>
</evidence>
<evidence type="ECO:0000313" key="11">
    <source>
        <dbReference type="Proteomes" id="UP000279284"/>
    </source>
</evidence>
<keyword evidence="4" id="KW-0249">Electron transport</keyword>
<keyword evidence="8" id="KW-0472">Membrane</keyword>
<accession>A0A1X3CYM9</accession>